<keyword evidence="9" id="KW-0472">Membrane</keyword>
<feature type="active site" evidence="10">
    <location>
        <position position="87"/>
    </location>
</feature>
<dbReference type="InterPro" id="IPR036286">
    <property type="entry name" value="LexA/Signal_pep-like_sf"/>
</dbReference>
<dbReference type="CDD" id="cd06530">
    <property type="entry name" value="S26_SPase_I"/>
    <property type="match status" value="1"/>
</dbReference>
<comment type="similarity">
    <text evidence="2">Belongs to the peptidase S26 family. IMP2 subfamily.</text>
</comment>
<evidence type="ECO:0000313" key="15">
    <source>
        <dbReference type="Proteomes" id="UP000313359"/>
    </source>
</evidence>
<dbReference type="PANTHER" id="PTHR46041:SF2">
    <property type="entry name" value="MITOCHONDRIAL INNER MEMBRANE PROTEASE SUBUNIT 2"/>
    <property type="match status" value="1"/>
</dbReference>
<proteinExistence type="inferred from homology"/>
<gene>
    <name evidence="14" type="ORF">L227DRAFT_559093</name>
</gene>
<dbReference type="GO" id="GO:0004252">
    <property type="term" value="F:serine-type endopeptidase activity"/>
    <property type="evidence" value="ECO:0007669"/>
    <property type="project" value="InterPro"/>
</dbReference>
<evidence type="ECO:0000256" key="8">
    <source>
        <dbReference type="ARBA" id="ARBA00023128"/>
    </source>
</evidence>
<evidence type="ECO:0000259" key="13">
    <source>
        <dbReference type="Pfam" id="PF10502"/>
    </source>
</evidence>
<keyword evidence="15" id="KW-1185">Reference proteome</keyword>
<dbReference type="EC" id="3.4.21.-" evidence="11"/>
<evidence type="ECO:0000256" key="3">
    <source>
        <dbReference type="ARBA" id="ARBA00022670"/>
    </source>
</evidence>
<keyword evidence="4" id="KW-0812">Transmembrane</keyword>
<dbReference type="OrthoDB" id="308440at2759"/>
<keyword evidence="7" id="KW-1133">Transmembrane helix</keyword>
<protein>
    <recommendedName>
        <fullName evidence="11">Mitochondrial inner membrane protease subunit</fullName>
        <ecNumber evidence="11">3.4.21.-</ecNumber>
    </recommendedName>
</protein>
<evidence type="ECO:0000256" key="6">
    <source>
        <dbReference type="ARBA" id="ARBA00022801"/>
    </source>
</evidence>
<evidence type="ECO:0000256" key="5">
    <source>
        <dbReference type="ARBA" id="ARBA00022792"/>
    </source>
</evidence>
<keyword evidence="3 11" id="KW-0645">Protease</keyword>
<evidence type="ECO:0000256" key="12">
    <source>
        <dbReference type="SAM" id="MobiDB-lite"/>
    </source>
</evidence>
<dbReference type="GO" id="GO:0006465">
    <property type="term" value="P:signal peptide processing"/>
    <property type="evidence" value="ECO:0007669"/>
    <property type="project" value="InterPro"/>
</dbReference>
<dbReference type="AlphaFoldDB" id="A0A5C2ST92"/>
<dbReference type="InterPro" id="IPR000223">
    <property type="entry name" value="Pept_S26A_signal_pept_1"/>
</dbReference>
<dbReference type="InterPro" id="IPR037730">
    <property type="entry name" value="IMP2"/>
</dbReference>
<dbReference type="Gene3D" id="2.10.109.10">
    <property type="entry name" value="Umud Fragment, subunit A"/>
    <property type="match status" value="1"/>
</dbReference>
<organism evidence="14 15">
    <name type="scientific">Lentinus tigrinus ALCF2SS1-6</name>
    <dbReference type="NCBI Taxonomy" id="1328759"/>
    <lineage>
        <taxon>Eukaryota</taxon>
        <taxon>Fungi</taxon>
        <taxon>Dikarya</taxon>
        <taxon>Basidiomycota</taxon>
        <taxon>Agaricomycotina</taxon>
        <taxon>Agaricomycetes</taxon>
        <taxon>Polyporales</taxon>
        <taxon>Polyporaceae</taxon>
        <taxon>Lentinus</taxon>
    </lineage>
</organism>
<dbReference type="Proteomes" id="UP000313359">
    <property type="component" value="Unassembled WGS sequence"/>
</dbReference>
<evidence type="ECO:0000313" key="14">
    <source>
        <dbReference type="EMBL" id="RPD67052.1"/>
    </source>
</evidence>
<accession>A0A5C2ST92</accession>
<keyword evidence="5 11" id="KW-0999">Mitochondrion inner membrane</keyword>
<sequence length="248" mass="27703">MAVRASRLVGGMLAGKKVVASAQSRLIGRQKRLRLGVGGCSGLRQSSRDFVSKRPTLHWMLSALVWLPLGFFVTDCVGNVKSIRGRSMQPTLNPDDSQWRDVVLFNRFAVRILHKYKRGDIVALKSPVDSKLVVKRIIALEGDVVKTLPPYPDAEVRIPPGHAWVEGDEPFRTEDSNRFGPVPLGLIESKLSYIIWPLNRMGPLGQPIVARPDATRGSPDWRKSKADLEREKWRNSRVTIAPSPRTTP</sequence>
<evidence type="ECO:0000256" key="9">
    <source>
        <dbReference type="ARBA" id="ARBA00023136"/>
    </source>
</evidence>
<keyword evidence="8 11" id="KW-0496">Mitochondrion</keyword>
<dbReference type="FunFam" id="2.10.109.10:FF:000005">
    <property type="entry name" value="Mitochondrial inner membrane protease subunit"/>
    <property type="match status" value="1"/>
</dbReference>
<feature type="active site" evidence="10">
    <location>
        <position position="135"/>
    </location>
</feature>
<feature type="region of interest" description="Disordered" evidence="12">
    <location>
        <begin position="209"/>
        <end position="248"/>
    </location>
</feature>
<evidence type="ECO:0000256" key="2">
    <source>
        <dbReference type="ARBA" id="ARBA00007066"/>
    </source>
</evidence>
<dbReference type="GO" id="GO:0042720">
    <property type="term" value="C:mitochondrial inner membrane peptidase complex"/>
    <property type="evidence" value="ECO:0007669"/>
    <property type="project" value="InterPro"/>
</dbReference>
<dbReference type="Pfam" id="PF10502">
    <property type="entry name" value="Peptidase_S26"/>
    <property type="match status" value="1"/>
</dbReference>
<evidence type="ECO:0000256" key="11">
    <source>
        <dbReference type="RuleBase" id="RU362041"/>
    </source>
</evidence>
<evidence type="ECO:0000256" key="10">
    <source>
        <dbReference type="PIRSR" id="PIRSR600223-1"/>
    </source>
</evidence>
<evidence type="ECO:0000256" key="7">
    <source>
        <dbReference type="ARBA" id="ARBA00022989"/>
    </source>
</evidence>
<name>A0A5C2ST92_9APHY</name>
<dbReference type="EMBL" id="ML122250">
    <property type="protein sequence ID" value="RPD67052.1"/>
    <property type="molecule type" value="Genomic_DNA"/>
</dbReference>
<dbReference type="PRINTS" id="PR00727">
    <property type="entry name" value="LEADERPTASE"/>
</dbReference>
<feature type="domain" description="Peptidase S26" evidence="13">
    <location>
        <begin position="58"/>
        <end position="146"/>
    </location>
</feature>
<evidence type="ECO:0000256" key="1">
    <source>
        <dbReference type="ARBA" id="ARBA00004434"/>
    </source>
</evidence>
<evidence type="ECO:0000256" key="4">
    <source>
        <dbReference type="ARBA" id="ARBA00022692"/>
    </source>
</evidence>
<keyword evidence="6 11" id="KW-0378">Hydrolase</keyword>
<dbReference type="InterPro" id="IPR019533">
    <property type="entry name" value="Peptidase_S26"/>
</dbReference>
<reference evidence="14" key="1">
    <citation type="journal article" date="2018" name="Genome Biol. Evol.">
        <title>Genomics and development of Lentinus tigrinus, a white-rot wood-decaying mushroom with dimorphic fruiting bodies.</title>
        <authorList>
            <person name="Wu B."/>
            <person name="Xu Z."/>
            <person name="Knudson A."/>
            <person name="Carlson A."/>
            <person name="Chen N."/>
            <person name="Kovaka S."/>
            <person name="LaButti K."/>
            <person name="Lipzen A."/>
            <person name="Pennachio C."/>
            <person name="Riley R."/>
            <person name="Schakwitz W."/>
            <person name="Umezawa K."/>
            <person name="Ohm R.A."/>
            <person name="Grigoriev I.V."/>
            <person name="Nagy L.G."/>
            <person name="Gibbons J."/>
            <person name="Hibbett D."/>
        </authorList>
    </citation>
    <scope>NUCLEOTIDE SEQUENCE [LARGE SCALE GENOMIC DNA]</scope>
    <source>
        <strain evidence="14">ALCF2SS1-6</strain>
    </source>
</reference>
<comment type="subcellular location">
    <subcellularLocation>
        <location evidence="1">Mitochondrion inner membrane</location>
        <topology evidence="1">Single-pass membrane protein</topology>
    </subcellularLocation>
</comment>
<dbReference type="STRING" id="1328759.A0A5C2ST92"/>
<dbReference type="NCBIfam" id="TIGR02227">
    <property type="entry name" value="sigpep_I_bact"/>
    <property type="match status" value="1"/>
</dbReference>
<feature type="compositionally biased region" description="Basic and acidic residues" evidence="12">
    <location>
        <begin position="219"/>
        <end position="234"/>
    </location>
</feature>
<dbReference type="SUPFAM" id="SSF51306">
    <property type="entry name" value="LexA/Signal peptidase"/>
    <property type="match status" value="1"/>
</dbReference>
<dbReference type="GO" id="GO:0006627">
    <property type="term" value="P:protein processing involved in protein targeting to mitochondrion"/>
    <property type="evidence" value="ECO:0007669"/>
    <property type="project" value="InterPro"/>
</dbReference>
<dbReference type="PANTHER" id="PTHR46041">
    <property type="entry name" value="MITOCHONDRIAL INNER MEMBRANE PROTEASE SUBUNIT 2"/>
    <property type="match status" value="1"/>
</dbReference>